<keyword evidence="1" id="KW-0732">Signal</keyword>
<dbReference type="Proteomes" id="UP001320609">
    <property type="component" value="Unassembled WGS sequence"/>
</dbReference>
<evidence type="ECO:0000256" key="1">
    <source>
        <dbReference type="SAM" id="SignalP"/>
    </source>
</evidence>
<dbReference type="SUPFAM" id="SSF49503">
    <property type="entry name" value="Cupredoxins"/>
    <property type="match status" value="1"/>
</dbReference>
<keyword evidence="3" id="KW-1185">Reference proteome</keyword>
<organism evidence="2 3">
    <name type="scientific">Vreelandella neptunia</name>
    <dbReference type="NCBI Taxonomy" id="115551"/>
    <lineage>
        <taxon>Bacteria</taxon>
        <taxon>Pseudomonadati</taxon>
        <taxon>Pseudomonadota</taxon>
        <taxon>Gammaproteobacteria</taxon>
        <taxon>Oceanospirillales</taxon>
        <taxon>Halomonadaceae</taxon>
        <taxon>Vreelandella</taxon>
    </lineage>
</organism>
<dbReference type="InterPro" id="IPR008972">
    <property type="entry name" value="Cupredoxin"/>
</dbReference>
<sequence length="226" mass="25042">MPTQKHGLYRGFISQYTASLCLLAISLFSTSANAAQIIINSTEGLPLEDAVVEVYYNSAAARQPQEQNIYQRDAAFHPNVLTVPTGSYVAFPNQDTTRHHVYSFSPAKIFDLNLYLQETPPPVHFDQAGVVVLGCNIHDHMQAFIVVSNAPYAASTGVEGTLTLPALPPGQHRVRVWHPRLDDSQQVWWEGVITDTDQLEVRLELNALPPPAPTLSPLQQRFRDAS</sequence>
<accession>A0ABS9S2U0</accession>
<dbReference type="RefSeq" id="WP_240716643.1">
    <property type="nucleotide sequence ID" value="NZ_JAKVTW010000001.1"/>
</dbReference>
<dbReference type="Gene3D" id="2.60.40.420">
    <property type="entry name" value="Cupredoxins - blue copper proteins"/>
    <property type="match status" value="1"/>
</dbReference>
<evidence type="ECO:0000313" key="3">
    <source>
        <dbReference type="Proteomes" id="UP001320609"/>
    </source>
</evidence>
<comment type="caution">
    <text evidence="2">The sequence shown here is derived from an EMBL/GenBank/DDBJ whole genome shotgun (WGS) entry which is preliminary data.</text>
</comment>
<protein>
    <submittedName>
        <fullName evidence="2">Cupredoxin</fullName>
    </submittedName>
</protein>
<dbReference type="SUPFAM" id="SSF49464">
    <property type="entry name" value="Carboxypeptidase regulatory domain-like"/>
    <property type="match status" value="1"/>
</dbReference>
<dbReference type="EMBL" id="JAKVTW010000001">
    <property type="protein sequence ID" value="MCH4810363.1"/>
    <property type="molecule type" value="Genomic_DNA"/>
</dbReference>
<dbReference type="InterPro" id="IPR008969">
    <property type="entry name" value="CarboxyPept-like_regulatory"/>
</dbReference>
<gene>
    <name evidence="2" type="ORF">MLE19_03360</name>
</gene>
<proteinExistence type="predicted"/>
<evidence type="ECO:0000313" key="2">
    <source>
        <dbReference type="EMBL" id="MCH4810363.1"/>
    </source>
</evidence>
<reference evidence="2 3" key="1">
    <citation type="submission" date="2022-03" db="EMBL/GenBank/DDBJ databases">
        <title>Genomic signatures underlying metal tolerance in selected Arctic bacterial isolates.</title>
        <authorList>
            <person name="Thomas F.A."/>
            <person name="Venkatachalam S."/>
            <person name="Krishnan K.P."/>
        </authorList>
    </citation>
    <scope>NUCLEOTIDE SEQUENCE [LARGE SCALE GENOMIC DNA]</scope>
    <source>
        <strain evidence="2 3">HM116</strain>
    </source>
</reference>
<name>A0ABS9S2U0_9GAMM</name>
<feature type="chain" id="PRO_5047058867" evidence="1">
    <location>
        <begin position="35"/>
        <end position="226"/>
    </location>
</feature>
<feature type="signal peptide" evidence="1">
    <location>
        <begin position="1"/>
        <end position="34"/>
    </location>
</feature>